<evidence type="ECO:0000256" key="5">
    <source>
        <dbReference type="ARBA" id="ARBA00022840"/>
    </source>
</evidence>
<dbReference type="SMR" id="A0A1G4IG03"/>
<dbReference type="InterPro" id="IPR033709">
    <property type="entry name" value="Anticodon_Ile_ABEc"/>
</dbReference>
<dbReference type="PRINTS" id="PR00984">
    <property type="entry name" value="TRNASYNTHILE"/>
</dbReference>
<dbReference type="FunFam" id="3.40.50.620:FF:000133">
    <property type="entry name" value="Isoleucyl-tRNA synthetase, cytoplasmic"/>
    <property type="match status" value="1"/>
</dbReference>
<dbReference type="VEuPathDB" id="TriTrypDB:TEOVI_000285700"/>
<evidence type="ECO:0000313" key="15">
    <source>
        <dbReference type="Proteomes" id="UP000195570"/>
    </source>
</evidence>
<dbReference type="Gene3D" id="1.10.730.10">
    <property type="entry name" value="Isoleucyl-tRNA Synthetase, Domain 1"/>
    <property type="match status" value="1"/>
</dbReference>
<dbReference type="InterPro" id="IPR013155">
    <property type="entry name" value="M/V/L/I-tRNA-synth_anticd-bd"/>
</dbReference>
<evidence type="ECO:0000256" key="6">
    <source>
        <dbReference type="ARBA" id="ARBA00022917"/>
    </source>
</evidence>
<dbReference type="InterPro" id="IPR023586">
    <property type="entry name" value="Ile-tRNA-ligase_type2"/>
</dbReference>
<keyword evidence="6 10" id="KW-0648">Protein biosynthesis</keyword>
<dbReference type="RefSeq" id="XP_067081957.1">
    <property type="nucleotide sequence ID" value="XM_067225856.1"/>
</dbReference>
<feature type="domain" description="Aminoacyl-tRNA synthetase class Ia" evidence="12">
    <location>
        <begin position="87"/>
        <end position="717"/>
    </location>
</feature>
<dbReference type="GO" id="GO:0005524">
    <property type="term" value="F:ATP binding"/>
    <property type="evidence" value="ECO:0007669"/>
    <property type="project" value="UniProtKB-KW"/>
</dbReference>
<dbReference type="Gene3D" id="3.90.740.10">
    <property type="entry name" value="Valyl/Leucyl/Isoleucyl-tRNA synthetase, editing domain"/>
    <property type="match status" value="1"/>
</dbReference>
<evidence type="ECO:0000256" key="10">
    <source>
        <dbReference type="RuleBase" id="RU363035"/>
    </source>
</evidence>
<dbReference type="SUPFAM" id="SSF50677">
    <property type="entry name" value="ValRS/IleRS/LeuRS editing domain"/>
    <property type="match status" value="1"/>
</dbReference>
<feature type="compositionally biased region" description="Polar residues" evidence="11">
    <location>
        <begin position="39"/>
        <end position="52"/>
    </location>
</feature>
<dbReference type="GeneID" id="92376797"/>
<sequence length="1143" mass="130604">MNRCYSLLCSVLNSGKRAQTSFPSTRRTVIHSRVLPSESITSSFSPPETTTASKDKSRGEAASKTTMTGPLQNFGDELNFPKMEEEVLKHWEDIDAFKECLKQSEGKKPYTFYDGPPFATGLPHYGHLLAGTIKDIVCRYAHQTGHHVDRRFGWDCHGLPIEFEIDKEYGIKSSHDVKKMGIENYNNACRAIVMRFSEEWRKTVTRMGRWIDFDNDYKTMYLSYMESVWWVFKSLWDKGLVYRGFKVMPFSTACTTPLSNFEANLNYKDVSDPSLMVTFRTKDDPNTFLIAWTTTPWTLPSNLALCVHPDIDYVKVLDSKTKRHYIFGEPRLGEVYPKKKGDGKKGTEASPYTIVSRMKGKELVGTKYEPLFPYFEEKYGATAYRVLCDAYVATDSGTCVVHQAPGFGEEDNRICIDSGVITKEDMLCPVDENGSFTPDVVDFQGRYVKEADSDIIKYLESKGLVHSKGSIVHSYPFCWRSEAPLIYKAVDTWFVKVESLREQLLSANEETEWVPDFVKVRRFSNWLADAKDWNVSRNRYWGTPLPIWHSEDWEEVVCVGSVAELEELSGTKGITDIHRHFVDQLTIPSKRPGMPPLRRVEVVFDCWFESGSMPYAQIHYPFAAKDSFVGEKFPADFVAEGLDQTRGWFYTMLVLGVALFGRAPFKNVVVNGLILAEDGKKMSKRLKNYPEPGIIINTHGADALRMYMINSPVVRAEPLRFREQGVKGIVRDVMLPLFNAAKFFIANANYCVELGGNVATDVVSSNEMDRWILASTQTLQQYVKREMEKYHLYNVVPGVLRFVVDLSNWYVRMNRRRMKDTVDLEDRSRALSTMLNVLFAVSRIIAPIAPFVAEMLYLRIKPLLPQEQQLKSVHFHMFPEDDISKHDEVLERAMTRMVTIVELARVLRDRMVIPMKRPVRQVVVVHPDEAYLDDVRKVVTYIKEEVSAFEVVLSSSDEYVTTQLDASMENLGKLYRNEAPQIRKAIQALGPAAVTEFLKTGEVEVLGKKISRDDVKVIRKVKDGITDFESNTDNDVVVLLDKRDDQTLVDSWRAREFVNRVQQLRKKAKLIVKDIIEVYFETEDPELTTSILNCSEQVNKTIRGKWETMDKLPKGAKLIAEEDNSISGVGIRIVFTQPSAGES</sequence>
<dbReference type="NCBIfam" id="TIGR00392">
    <property type="entry name" value="ileS"/>
    <property type="match status" value="1"/>
</dbReference>
<proteinExistence type="inferred from homology"/>
<dbReference type="InterPro" id="IPR009080">
    <property type="entry name" value="tRNAsynth_Ia_anticodon-bd"/>
</dbReference>
<evidence type="ECO:0000256" key="11">
    <source>
        <dbReference type="SAM" id="MobiDB-lite"/>
    </source>
</evidence>
<keyword evidence="15" id="KW-1185">Reference proteome</keyword>
<evidence type="ECO:0000256" key="7">
    <source>
        <dbReference type="ARBA" id="ARBA00023146"/>
    </source>
</evidence>
<dbReference type="GO" id="GO:0002161">
    <property type="term" value="F:aminoacyl-tRNA deacylase activity"/>
    <property type="evidence" value="ECO:0007669"/>
    <property type="project" value="InterPro"/>
</dbReference>
<accession>A0A1G4IG03</accession>
<name>A0A1G4IG03_TRYEQ</name>
<dbReference type="PROSITE" id="PS00178">
    <property type="entry name" value="AA_TRNA_LIGASE_I"/>
    <property type="match status" value="1"/>
</dbReference>
<dbReference type="PANTHER" id="PTHR42780:SF1">
    <property type="entry name" value="ISOLEUCINE--TRNA LIGASE, CYTOPLASMIC"/>
    <property type="match status" value="1"/>
</dbReference>
<evidence type="ECO:0000256" key="4">
    <source>
        <dbReference type="ARBA" id="ARBA00022741"/>
    </source>
</evidence>
<dbReference type="Pfam" id="PF08264">
    <property type="entry name" value="Anticodon_1"/>
    <property type="match status" value="1"/>
</dbReference>
<evidence type="ECO:0000256" key="2">
    <source>
        <dbReference type="ARBA" id="ARBA00013165"/>
    </source>
</evidence>
<dbReference type="Gene3D" id="3.40.50.620">
    <property type="entry name" value="HUPs"/>
    <property type="match status" value="2"/>
</dbReference>
<dbReference type="AlphaFoldDB" id="A0A1G4IG03"/>
<dbReference type="FunFam" id="3.90.740.10:FF:000038">
    <property type="entry name" value="Isoleucyl-tRNA synthetase"/>
    <property type="match status" value="1"/>
</dbReference>
<dbReference type="GO" id="GO:0004822">
    <property type="term" value="F:isoleucine-tRNA ligase activity"/>
    <property type="evidence" value="ECO:0007669"/>
    <property type="project" value="UniProtKB-EC"/>
</dbReference>
<reference evidence="14" key="1">
    <citation type="submission" date="2016-09" db="EMBL/GenBank/DDBJ databases">
        <authorList>
            <person name="Hebert L."/>
            <person name="Moumen B."/>
        </authorList>
    </citation>
    <scope>NUCLEOTIDE SEQUENCE [LARGE SCALE GENOMIC DNA]</scope>
    <source>
        <strain evidence="14">OVI</strain>
    </source>
</reference>
<keyword evidence="3 10" id="KW-0436">Ligase</keyword>
<dbReference type="SUPFAM" id="SSF52374">
    <property type="entry name" value="Nucleotidylyl transferase"/>
    <property type="match status" value="1"/>
</dbReference>
<protein>
    <recommendedName>
        <fullName evidence="2">isoleucine--tRNA ligase</fullName>
        <ecNumber evidence="2">6.1.1.5</ecNumber>
    </recommendedName>
    <alternativeName>
        <fullName evidence="8">Isoleucyl-tRNA synthetase</fullName>
    </alternativeName>
</protein>
<dbReference type="CDD" id="cd00818">
    <property type="entry name" value="IleRS_core"/>
    <property type="match status" value="1"/>
</dbReference>
<keyword evidence="5 10" id="KW-0067">ATP-binding</keyword>
<feature type="domain" description="Methionyl/Valyl/Leucyl/Isoleucyl-tRNA synthetase anticodon-binding" evidence="13">
    <location>
        <begin position="769"/>
        <end position="920"/>
    </location>
</feature>
<keyword evidence="4 10" id="KW-0547">Nucleotide-binding</keyword>
<dbReference type="GO" id="GO:0006428">
    <property type="term" value="P:isoleucyl-tRNA aminoacylation"/>
    <property type="evidence" value="ECO:0007669"/>
    <property type="project" value="InterPro"/>
</dbReference>
<dbReference type="InterPro" id="IPR014729">
    <property type="entry name" value="Rossmann-like_a/b/a_fold"/>
</dbReference>
<dbReference type="HAMAP" id="MF_02003">
    <property type="entry name" value="Ile_tRNA_synth_type2"/>
    <property type="match status" value="1"/>
</dbReference>
<dbReference type="Pfam" id="PF19302">
    <property type="entry name" value="DUF5915"/>
    <property type="match status" value="1"/>
</dbReference>
<evidence type="ECO:0000256" key="9">
    <source>
        <dbReference type="ARBA" id="ARBA00048359"/>
    </source>
</evidence>
<dbReference type="Proteomes" id="UP000195570">
    <property type="component" value="Unassembled WGS sequence"/>
</dbReference>
<feature type="region of interest" description="Disordered" evidence="11">
    <location>
        <begin position="39"/>
        <end position="75"/>
    </location>
</feature>
<dbReference type="GO" id="GO:0000049">
    <property type="term" value="F:tRNA binding"/>
    <property type="evidence" value="ECO:0007669"/>
    <property type="project" value="InterPro"/>
</dbReference>
<evidence type="ECO:0000256" key="1">
    <source>
        <dbReference type="ARBA" id="ARBA00005594"/>
    </source>
</evidence>
<dbReference type="InterPro" id="IPR009008">
    <property type="entry name" value="Val/Leu/Ile-tRNA-synth_edit"/>
</dbReference>
<dbReference type="InterPro" id="IPR001412">
    <property type="entry name" value="aa-tRNA-synth_I_CS"/>
</dbReference>
<dbReference type="EMBL" id="CZPT02001617">
    <property type="protein sequence ID" value="SCU71276.1"/>
    <property type="molecule type" value="Genomic_DNA"/>
</dbReference>
<dbReference type="FunFam" id="3.40.50.620:FF:000023">
    <property type="entry name" value="Isoleucyl-tRNA synthetase,cytoplasmic"/>
    <property type="match status" value="1"/>
</dbReference>
<gene>
    <name evidence="14" type="ORF">TEOVI_000285700</name>
</gene>
<comment type="catalytic activity">
    <reaction evidence="9">
        <text>tRNA(Ile) + L-isoleucine + ATP = L-isoleucyl-tRNA(Ile) + AMP + diphosphate</text>
        <dbReference type="Rhea" id="RHEA:11060"/>
        <dbReference type="Rhea" id="RHEA-COMP:9666"/>
        <dbReference type="Rhea" id="RHEA-COMP:9695"/>
        <dbReference type="ChEBI" id="CHEBI:30616"/>
        <dbReference type="ChEBI" id="CHEBI:33019"/>
        <dbReference type="ChEBI" id="CHEBI:58045"/>
        <dbReference type="ChEBI" id="CHEBI:78442"/>
        <dbReference type="ChEBI" id="CHEBI:78528"/>
        <dbReference type="ChEBI" id="CHEBI:456215"/>
        <dbReference type="EC" id="6.1.1.5"/>
    </reaction>
</comment>
<dbReference type="FunFam" id="1.10.730.10:FF:000069">
    <property type="entry name" value="Isoleucyl-tRNA synthetase, putative"/>
    <property type="match status" value="1"/>
</dbReference>
<dbReference type="InterPro" id="IPR002300">
    <property type="entry name" value="aa-tRNA-synth_Ia"/>
</dbReference>
<dbReference type="PANTHER" id="PTHR42780">
    <property type="entry name" value="SOLEUCYL-TRNA SYNTHETASE"/>
    <property type="match status" value="1"/>
</dbReference>
<evidence type="ECO:0000259" key="12">
    <source>
        <dbReference type="Pfam" id="PF00133"/>
    </source>
</evidence>
<evidence type="ECO:0000313" key="14">
    <source>
        <dbReference type="EMBL" id="SCU71276.1"/>
    </source>
</evidence>
<comment type="similarity">
    <text evidence="1 10">Belongs to the class-I aminoacyl-tRNA synthetase family.</text>
</comment>
<evidence type="ECO:0000256" key="3">
    <source>
        <dbReference type="ARBA" id="ARBA00022598"/>
    </source>
</evidence>
<organism evidence="14 15">
    <name type="scientific">Trypanosoma equiperdum</name>
    <dbReference type="NCBI Taxonomy" id="5694"/>
    <lineage>
        <taxon>Eukaryota</taxon>
        <taxon>Discoba</taxon>
        <taxon>Euglenozoa</taxon>
        <taxon>Kinetoplastea</taxon>
        <taxon>Metakinetoplastina</taxon>
        <taxon>Trypanosomatida</taxon>
        <taxon>Trypanosomatidae</taxon>
        <taxon>Trypanosoma</taxon>
    </lineage>
</organism>
<keyword evidence="7 10" id="KW-0030">Aminoacyl-tRNA synthetase</keyword>
<dbReference type="InterPro" id="IPR002301">
    <property type="entry name" value="Ile-tRNA-ligase"/>
</dbReference>
<evidence type="ECO:0000259" key="13">
    <source>
        <dbReference type="Pfam" id="PF08264"/>
    </source>
</evidence>
<dbReference type="Pfam" id="PF00133">
    <property type="entry name" value="tRNA-synt_1"/>
    <property type="match status" value="1"/>
</dbReference>
<evidence type="ECO:0000256" key="8">
    <source>
        <dbReference type="ARBA" id="ARBA00032665"/>
    </source>
</evidence>
<dbReference type="EC" id="6.1.1.5" evidence="2"/>
<dbReference type="SUPFAM" id="SSF47323">
    <property type="entry name" value="Anticodon-binding domain of a subclass of class I aminoacyl-tRNA synthetases"/>
    <property type="match status" value="1"/>
</dbReference>
<comment type="caution">
    <text evidence="14">The sequence shown here is derived from an EMBL/GenBank/DDBJ whole genome shotgun (WGS) entry which is preliminary data.</text>
</comment>
<dbReference type="CDD" id="cd07961">
    <property type="entry name" value="Anticodon_Ia_Ile_ABEc"/>
    <property type="match status" value="1"/>
</dbReference>